<dbReference type="AlphaFoldDB" id="A0A0C6P6X6"/>
<dbReference type="HOGENOM" id="CLU_069356_28_4_4"/>
<dbReference type="Proteomes" id="UP000007564">
    <property type="component" value="Chromosome"/>
</dbReference>
<evidence type="ECO:0000313" key="7">
    <source>
        <dbReference type="Proteomes" id="UP000007564"/>
    </source>
</evidence>
<organism evidence="6 7">
    <name type="scientific">Bordetella bronchiseptica 253</name>
    <dbReference type="NCBI Taxonomy" id="568707"/>
    <lineage>
        <taxon>Bacteria</taxon>
        <taxon>Pseudomonadati</taxon>
        <taxon>Pseudomonadota</taxon>
        <taxon>Betaproteobacteria</taxon>
        <taxon>Burkholderiales</taxon>
        <taxon>Alcaligenaceae</taxon>
        <taxon>Bordetella</taxon>
    </lineage>
</organism>
<keyword evidence="3" id="KW-0804">Transcription</keyword>
<dbReference type="PANTHER" id="PTHR47506:SF1">
    <property type="entry name" value="HTH-TYPE TRANSCRIPTIONAL REGULATOR YJDC"/>
    <property type="match status" value="1"/>
</dbReference>
<dbReference type="Pfam" id="PF00440">
    <property type="entry name" value="TetR_N"/>
    <property type="match status" value="1"/>
</dbReference>
<evidence type="ECO:0000256" key="2">
    <source>
        <dbReference type="ARBA" id="ARBA00023125"/>
    </source>
</evidence>
<dbReference type="OrthoDB" id="5293507at2"/>
<dbReference type="KEGG" id="bbh:BN112_2119"/>
<proteinExistence type="predicted"/>
<evidence type="ECO:0000256" key="1">
    <source>
        <dbReference type="ARBA" id="ARBA00023015"/>
    </source>
</evidence>
<dbReference type="RefSeq" id="WP_003809361.1">
    <property type="nucleotide sequence ID" value="NC_019382.1"/>
</dbReference>
<keyword evidence="2 4" id="KW-0238">DNA-binding</keyword>
<dbReference type="InterPro" id="IPR009057">
    <property type="entry name" value="Homeodomain-like_sf"/>
</dbReference>
<evidence type="ECO:0000256" key="3">
    <source>
        <dbReference type="ARBA" id="ARBA00023163"/>
    </source>
</evidence>
<dbReference type="InterPro" id="IPR036271">
    <property type="entry name" value="Tet_transcr_reg_TetR-rel_C_sf"/>
</dbReference>
<dbReference type="SUPFAM" id="SSF48498">
    <property type="entry name" value="Tetracyclin repressor-like, C-terminal domain"/>
    <property type="match status" value="1"/>
</dbReference>
<feature type="DNA-binding region" description="H-T-H motif" evidence="4">
    <location>
        <begin position="30"/>
        <end position="49"/>
    </location>
</feature>
<dbReference type="PANTHER" id="PTHR47506">
    <property type="entry name" value="TRANSCRIPTIONAL REGULATORY PROTEIN"/>
    <property type="match status" value="1"/>
</dbReference>
<dbReference type="InterPro" id="IPR011075">
    <property type="entry name" value="TetR_C"/>
</dbReference>
<accession>A0A0C6P6X6</accession>
<dbReference type="PROSITE" id="PS50977">
    <property type="entry name" value="HTH_TETR_2"/>
    <property type="match status" value="1"/>
</dbReference>
<evidence type="ECO:0000256" key="4">
    <source>
        <dbReference type="PROSITE-ProRule" id="PRU00335"/>
    </source>
</evidence>
<dbReference type="Gene3D" id="1.10.357.10">
    <property type="entry name" value="Tetracycline Repressor, domain 2"/>
    <property type="match status" value="1"/>
</dbReference>
<keyword evidence="1" id="KW-0805">Transcription regulation</keyword>
<dbReference type="EMBL" id="HE965806">
    <property type="protein sequence ID" value="CCJ54036.1"/>
    <property type="molecule type" value="Genomic_DNA"/>
</dbReference>
<feature type="domain" description="HTH tetR-type" evidence="5">
    <location>
        <begin position="7"/>
        <end position="67"/>
    </location>
</feature>
<dbReference type="SUPFAM" id="SSF46689">
    <property type="entry name" value="Homeodomain-like"/>
    <property type="match status" value="1"/>
</dbReference>
<dbReference type="Pfam" id="PF16925">
    <property type="entry name" value="TetR_C_13"/>
    <property type="match status" value="1"/>
</dbReference>
<gene>
    <name evidence="6" type="ORF">BN112_2119</name>
</gene>
<dbReference type="GO" id="GO:0003677">
    <property type="term" value="F:DNA binding"/>
    <property type="evidence" value="ECO:0007669"/>
    <property type="project" value="UniProtKB-UniRule"/>
</dbReference>
<dbReference type="GeneID" id="93202873"/>
<name>A0A0C6P6X6_BORBO</name>
<protein>
    <submittedName>
        <fullName evidence="6">Putative TetR-family transcriptional regulator</fullName>
    </submittedName>
</protein>
<reference evidence="6 7" key="1">
    <citation type="journal article" date="2012" name="BMC Genomics">
        <title>Comparative genomics of the classical Bordetella subspecies: the evolution and exchange of virulence-associated diversity amongst closely related pathogens.</title>
        <authorList>
            <person name="Park J."/>
            <person name="Zhang Y."/>
            <person name="Buboltz A.M."/>
            <person name="Zhang X."/>
            <person name="Schuster S.C."/>
            <person name="Ahuja U."/>
            <person name="Liu M."/>
            <person name="Miller J.F."/>
            <person name="Sebaihia M."/>
            <person name="Bentley S.D."/>
            <person name="Parkhill J."/>
            <person name="Harvill E.T."/>
        </authorList>
    </citation>
    <scope>NUCLEOTIDE SEQUENCE [LARGE SCALE GENOMIC DNA]</scope>
    <source>
        <strain evidence="6 7">253</strain>
    </source>
</reference>
<evidence type="ECO:0000259" key="5">
    <source>
        <dbReference type="PROSITE" id="PS50977"/>
    </source>
</evidence>
<sequence>MDTPSTNTTRDQLLDYAQKLIRTRGCNGFSYRDLADHVGVKTSSVHYYFPCKDDLLYEAVENYTGSALETLRGISPTLPAKERLDAYIAMVESHSCQADQLCLGGMLAAELNTLPERVRAALQAFFTVEENWLAKVLADGAREGTLRYASTPEKAARALFATVQGCLLGARLFQRPPDLREALGALYVQCGASPAH</sequence>
<evidence type="ECO:0000313" key="6">
    <source>
        <dbReference type="EMBL" id="CCJ54036.1"/>
    </source>
</evidence>
<dbReference type="InterPro" id="IPR001647">
    <property type="entry name" value="HTH_TetR"/>
</dbReference>